<dbReference type="RefSeq" id="WP_247029961.1">
    <property type="nucleotide sequence ID" value="NZ_JALKCH010000009.1"/>
</dbReference>
<dbReference type="Proteomes" id="UP001203284">
    <property type="component" value="Unassembled WGS sequence"/>
</dbReference>
<evidence type="ECO:0000313" key="5">
    <source>
        <dbReference type="Proteomes" id="UP001203284"/>
    </source>
</evidence>
<dbReference type="InterPro" id="IPR005654">
    <property type="entry name" value="ATPase_AFG1-like"/>
</dbReference>
<dbReference type="EMBL" id="JALKCH010000009">
    <property type="protein sequence ID" value="MCK0198058.1"/>
    <property type="molecule type" value="Genomic_DNA"/>
</dbReference>
<keyword evidence="5" id="KW-1185">Reference proteome</keyword>
<dbReference type="InterPro" id="IPR027417">
    <property type="entry name" value="P-loop_NTPase"/>
</dbReference>
<dbReference type="Pfam" id="PF03969">
    <property type="entry name" value="AFG1_ATPase"/>
    <property type="match status" value="1"/>
</dbReference>
<protein>
    <submittedName>
        <fullName evidence="4">Cell division protein ZapE</fullName>
    </submittedName>
</protein>
<reference evidence="4 5" key="1">
    <citation type="submission" date="2022-04" db="EMBL/GenBank/DDBJ databases">
        <authorList>
            <person name="Grouzdev D.S."/>
            <person name="Pantiukh K.S."/>
            <person name="Krutkina M.S."/>
        </authorList>
    </citation>
    <scope>NUCLEOTIDE SEQUENCE [LARGE SCALE GENOMIC DNA]</scope>
    <source>
        <strain evidence="4 5">6x-1</strain>
    </source>
</reference>
<dbReference type="SUPFAM" id="SSF52540">
    <property type="entry name" value="P-loop containing nucleoside triphosphate hydrolases"/>
    <property type="match status" value="1"/>
</dbReference>
<dbReference type="PANTHER" id="PTHR12169">
    <property type="entry name" value="ATPASE N2B"/>
    <property type="match status" value="1"/>
</dbReference>
<keyword evidence="2" id="KW-0067">ATP-binding</keyword>
<evidence type="ECO:0000256" key="1">
    <source>
        <dbReference type="ARBA" id="ARBA00022741"/>
    </source>
</evidence>
<name>A0ABT0DDK9_9HYPH</name>
<keyword evidence="4" id="KW-0131">Cell cycle</keyword>
<keyword evidence="1" id="KW-0547">Nucleotide-binding</keyword>
<gene>
    <name evidence="4" type="primary">zapE</name>
    <name evidence="4" type="ORF">MWN34_14175</name>
</gene>
<sequence length="404" mass="44735">MELAAEAGGSVLAARYVARMAAGDILPDPGQARIVSALAKLEQRIASRRLARKTSALGWLFARRETEAPPLRGLYIYGSVGRGKTMLVDLFYECVAVRKRKRRAHFHEFMADVHARIFQVRNEMKAGKLKDGDPIAIVAHALAQEAWLLCFDEFHVTDIADAMILGRLFEKLFAEGVVVVATSNVAPKDLYEGGLNRALFLPFIDMIQKHMEVVHIDSPTDYRMEKLDGVRSWYVPGPGESLSDIDREIDKIWRRIAGRDGGGPQVIEMQGRRLKVPAAGGGAARFSFADLCEAPLGASDYLRLARAFHTLVIEHIPVLEQDRRNEAKRFITLIDELYDNGVKLVASAAADPEDTYVGTEGAEAFEWARTVSRLREMRSSDYLARPHGRGDSQASGATTGLVET</sequence>
<accession>A0ABT0DDK9</accession>
<dbReference type="PANTHER" id="PTHR12169:SF6">
    <property type="entry name" value="AFG1-LIKE ATPASE"/>
    <property type="match status" value="1"/>
</dbReference>
<dbReference type="NCBIfam" id="NF040713">
    <property type="entry name" value="ZapE"/>
    <property type="match status" value="1"/>
</dbReference>
<evidence type="ECO:0000256" key="2">
    <source>
        <dbReference type="ARBA" id="ARBA00022840"/>
    </source>
</evidence>
<organism evidence="4 5">
    <name type="scientific">Ancylobacter crimeensis</name>
    <dbReference type="NCBI Taxonomy" id="2579147"/>
    <lineage>
        <taxon>Bacteria</taxon>
        <taxon>Pseudomonadati</taxon>
        <taxon>Pseudomonadota</taxon>
        <taxon>Alphaproteobacteria</taxon>
        <taxon>Hyphomicrobiales</taxon>
        <taxon>Xanthobacteraceae</taxon>
        <taxon>Ancylobacter</taxon>
    </lineage>
</organism>
<feature type="region of interest" description="Disordered" evidence="3">
    <location>
        <begin position="382"/>
        <end position="404"/>
    </location>
</feature>
<dbReference type="GO" id="GO:0051301">
    <property type="term" value="P:cell division"/>
    <property type="evidence" value="ECO:0007669"/>
    <property type="project" value="UniProtKB-KW"/>
</dbReference>
<keyword evidence="4" id="KW-0132">Cell division</keyword>
<comment type="caution">
    <text evidence="4">The sequence shown here is derived from an EMBL/GenBank/DDBJ whole genome shotgun (WGS) entry which is preliminary data.</text>
</comment>
<evidence type="ECO:0000256" key="3">
    <source>
        <dbReference type="SAM" id="MobiDB-lite"/>
    </source>
</evidence>
<evidence type="ECO:0000313" key="4">
    <source>
        <dbReference type="EMBL" id="MCK0198058.1"/>
    </source>
</evidence>
<proteinExistence type="predicted"/>
<dbReference type="Gene3D" id="3.40.50.300">
    <property type="entry name" value="P-loop containing nucleotide triphosphate hydrolases"/>
    <property type="match status" value="1"/>
</dbReference>